<evidence type="ECO:0000313" key="1">
    <source>
        <dbReference type="EMBL" id="TFY64621.1"/>
    </source>
</evidence>
<protein>
    <submittedName>
        <fullName evidence="1">Uncharacterized protein</fullName>
    </submittedName>
</protein>
<reference evidence="1 2" key="1">
    <citation type="submission" date="2019-01" db="EMBL/GenBank/DDBJ databases">
        <title>Genome sequencing of the rare red list fungi Fomitopsis rosea.</title>
        <authorList>
            <person name="Buettner E."/>
            <person name="Kellner H."/>
        </authorList>
    </citation>
    <scope>NUCLEOTIDE SEQUENCE [LARGE SCALE GENOMIC DNA]</scope>
    <source>
        <strain evidence="1 2">DSM 105464</strain>
    </source>
</reference>
<evidence type="ECO:0000313" key="2">
    <source>
        <dbReference type="Proteomes" id="UP000298390"/>
    </source>
</evidence>
<dbReference type="PANTHER" id="PTHR33266:SF1">
    <property type="entry name" value="F-BOX DOMAIN-CONTAINING PROTEIN"/>
    <property type="match status" value="1"/>
</dbReference>
<dbReference type="AlphaFoldDB" id="A0A4Y9YSV7"/>
<dbReference type="PANTHER" id="PTHR33266">
    <property type="entry name" value="CHROMOSOME 15, WHOLE GENOME SHOTGUN SEQUENCE"/>
    <property type="match status" value="1"/>
</dbReference>
<name>A0A4Y9YSV7_9APHY</name>
<gene>
    <name evidence="1" type="ORF">EVJ58_g2500</name>
</gene>
<dbReference type="Proteomes" id="UP000298390">
    <property type="component" value="Unassembled WGS sequence"/>
</dbReference>
<dbReference type="STRING" id="34475.A0A4Y9YSV7"/>
<proteinExistence type="predicted"/>
<dbReference type="EMBL" id="SEKV01000093">
    <property type="protein sequence ID" value="TFY64621.1"/>
    <property type="molecule type" value="Genomic_DNA"/>
</dbReference>
<accession>A0A4Y9YSV7</accession>
<comment type="caution">
    <text evidence="1">The sequence shown here is derived from an EMBL/GenBank/DDBJ whole genome shotgun (WGS) entry which is preliminary data.</text>
</comment>
<organism evidence="1 2">
    <name type="scientific">Rhodofomes roseus</name>
    <dbReference type="NCBI Taxonomy" id="34475"/>
    <lineage>
        <taxon>Eukaryota</taxon>
        <taxon>Fungi</taxon>
        <taxon>Dikarya</taxon>
        <taxon>Basidiomycota</taxon>
        <taxon>Agaricomycotina</taxon>
        <taxon>Agaricomycetes</taxon>
        <taxon>Polyporales</taxon>
        <taxon>Rhodofomes</taxon>
    </lineage>
</organism>
<sequence>MQDPSDRIYAGKLRQFPAFSDLGFDHLAQTISPQQGFSLSQVITDEYMSHLGRPLFGSLWNSKDIGIQARIIEIARDKLIGSRTSESEESTTNTIMNWQENQLFACLSQRLQLEFNCTTYTAQQYARQQVEGHMRICIKMDESYESMFSISGSEPLLAEAAYSAMSDPSFNAPEALKLVLNKFSVHKGDRGELLTLLLLTLARDATVGKADESGRPDSGVRGRMFKISDFFGNLLQGFQPNPGHEDSRVSESEHLSVDKVSTIDDFIRDFRECYLHFNHFVKLHQQSVPNPKNLLALLARGAAVLCANNQPGVDAILTGIHGDYAHPSKLCVILVQSKNDSKYTAVPQEEIFNAMDPYVSEMLVPPDETLDTKPIIRIVFALAVERKNARLTVKKRTNRSKVKGQLIKWDSYDLWIGGLASAVFGPISPEAEDVWKALLQASYGWDDPYKFLDHATKALRRSMNAGAGTHEDFWNAWVNNNIRKKPT</sequence>